<evidence type="ECO:0000313" key="1">
    <source>
        <dbReference type="EMBL" id="KAI8567150.1"/>
    </source>
</evidence>
<dbReference type="EMBL" id="CM046389">
    <property type="protein sequence ID" value="KAI8567150.1"/>
    <property type="molecule type" value="Genomic_DNA"/>
</dbReference>
<dbReference type="Proteomes" id="UP001062846">
    <property type="component" value="Chromosome 2"/>
</dbReference>
<name>A0ACC0PNU6_RHOML</name>
<gene>
    <name evidence="1" type="ORF">RHMOL_Rhmol02G0097800</name>
</gene>
<keyword evidence="2" id="KW-1185">Reference proteome</keyword>
<comment type="caution">
    <text evidence="1">The sequence shown here is derived from an EMBL/GenBank/DDBJ whole genome shotgun (WGS) entry which is preliminary data.</text>
</comment>
<sequence length="118" mass="13189">MMNEQHLQPLQQVCKGATPPRAAAAAEAVAVRMAAATARSTRSPNRGPNNVVPFLPILYLPSIDSKYQADACMHPIYAAKPVLFWQCFFSKWVWAFLVYGYPLSTLVDAYRVLSHSYK</sequence>
<proteinExistence type="predicted"/>
<organism evidence="1 2">
    <name type="scientific">Rhododendron molle</name>
    <name type="common">Chinese azalea</name>
    <name type="synonym">Azalea mollis</name>
    <dbReference type="NCBI Taxonomy" id="49168"/>
    <lineage>
        <taxon>Eukaryota</taxon>
        <taxon>Viridiplantae</taxon>
        <taxon>Streptophyta</taxon>
        <taxon>Embryophyta</taxon>
        <taxon>Tracheophyta</taxon>
        <taxon>Spermatophyta</taxon>
        <taxon>Magnoliopsida</taxon>
        <taxon>eudicotyledons</taxon>
        <taxon>Gunneridae</taxon>
        <taxon>Pentapetalae</taxon>
        <taxon>asterids</taxon>
        <taxon>Ericales</taxon>
        <taxon>Ericaceae</taxon>
        <taxon>Ericoideae</taxon>
        <taxon>Rhodoreae</taxon>
        <taxon>Rhododendron</taxon>
    </lineage>
</organism>
<reference evidence="1" key="1">
    <citation type="submission" date="2022-02" db="EMBL/GenBank/DDBJ databases">
        <title>Plant Genome Project.</title>
        <authorList>
            <person name="Zhang R.-G."/>
        </authorList>
    </citation>
    <scope>NUCLEOTIDE SEQUENCE</scope>
    <source>
        <strain evidence="1">AT1</strain>
    </source>
</reference>
<accession>A0ACC0PNU6</accession>
<protein>
    <submittedName>
        <fullName evidence="1">Uncharacterized protein</fullName>
    </submittedName>
</protein>
<evidence type="ECO:0000313" key="2">
    <source>
        <dbReference type="Proteomes" id="UP001062846"/>
    </source>
</evidence>